<feature type="transmembrane region" description="Helical" evidence="8">
    <location>
        <begin position="261"/>
        <end position="282"/>
    </location>
</feature>
<evidence type="ECO:0000256" key="5">
    <source>
        <dbReference type="ARBA" id="ARBA00022692"/>
    </source>
</evidence>
<reference evidence="9" key="1">
    <citation type="submission" date="2018-06" db="EMBL/GenBank/DDBJ databases">
        <authorList>
            <person name="Zhirakovskaya E."/>
        </authorList>
    </citation>
    <scope>NUCLEOTIDE SEQUENCE</scope>
</reference>
<name>A0A3B0URP6_9ZZZZ</name>
<evidence type="ECO:0000256" key="7">
    <source>
        <dbReference type="ARBA" id="ARBA00023136"/>
    </source>
</evidence>
<protein>
    <submittedName>
        <fullName evidence="9">Vitamin B12 ABC transporter, permease protein BtuC</fullName>
    </submittedName>
</protein>
<dbReference type="GO" id="GO:0005886">
    <property type="term" value="C:plasma membrane"/>
    <property type="evidence" value="ECO:0007669"/>
    <property type="project" value="UniProtKB-SubCell"/>
</dbReference>
<evidence type="ECO:0000256" key="4">
    <source>
        <dbReference type="ARBA" id="ARBA00022475"/>
    </source>
</evidence>
<keyword evidence="4" id="KW-1003">Cell membrane</keyword>
<feature type="transmembrane region" description="Helical" evidence="8">
    <location>
        <begin position="194"/>
        <end position="215"/>
    </location>
</feature>
<proteinExistence type="inferred from homology"/>
<dbReference type="Gene3D" id="1.10.3470.10">
    <property type="entry name" value="ABC transporter involved in vitamin B12 uptake, BtuC"/>
    <property type="match status" value="1"/>
</dbReference>
<keyword evidence="5 8" id="KW-0812">Transmembrane</keyword>
<feature type="transmembrane region" description="Helical" evidence="8">
    <location>
        <begin position="235"/>
        <end position="254"/>
    </location>
</feature>
<evidence type="ECO:0000256" key="6">
    <source>
        <dbReference type="ARBA" id="ARBA00022989"/>
    </source>
</evidence>
<feature type="transmembrane region" description="Helical" evidence="8">
    <location>
        <begin position="12"/>
        <end position="32"/>
    </location>
</feature>
<feature type="transmembrane region" description="Helical" evidence="8">
    <location>
        <begin position="103"/>
        <end position="124"/>
    </location>
</feature>
<dbReference type="CDD" id="cd06550">
    <property type="entry name" value="TM_ABC_iron-siderophores_like"/>
    <property type="match status" value="1"/>
</dbReference>
<comment type="subcellular location">
    <subcellularLocation>
        <location evidence="1">Cell membrane</location>
        <topology evidence="1">Multi-pass membrane protein</topology>
    </subcellularLocation>
</comment>
<evidence type="ECO:0000256" key="1">
    <source>
        <dbReference type="ARBA" id="ARBA00004651"/>
    </source>
</evidence>
<evidence type="ECO:0000256" key="8">
    <source>
        <dbReference type="SAM" id="Phobius"/>
    </source>
</evidence>
<dbReference type="EMBL" id="UOES01000210">
    <property type="protein sequence ID" value="VAW27299.1"/>
    <property type="molecule type" value="Genomic_DNA"/>
</dbReference>
<evidence type="ECO:0000256" key="3">
    <source>
        <dbReference type="ARBA" id="ARBA00022448"/>
    </source>
</evidence>
<sequence length="292" mass="30419">EAWEKIVLLFRLPKAATAVLAGGSLAVSGLMMQSFFRNPLAGPFVLGISSGASLGVAILVMAGFSGALLINSFGIIIAASVGAGLAFAFVLLASVRIKDSATLLIIGLMVGSITGAVVGTLQYFSSAKQLQAFTIWTFGSLSNVSLKDLPLFFGFTSLGLVVSYLLFKPMNAILLGEQYAQSLGVNINKLRNGILLSTGLLAGVVTAYCGPIAFVGIAVPHLTRAIIPTSDHKKLIPSVFLMGSLVLLVCDIIAQLPGSQFVLPINVVTSILGAPIVIWVILKRRNLGASFG</sequence>
<dbReference type="Pfam" id="PF01032">
    <property type="entry name" value="FecCD"/>
    <property type="match status" value="1"/>
</dbReference>
<evidence type="ECO:0000256" key="2">
    <source>
        <dbReference type="ARBA" id="ARBA00007935"/>
    </source>
</evidence>
<dbReference type="AlphaFoldDB" id="A0A3B0URP6"/>
<gene>
    <name evidence="9" type="ORF">MNBD_BACTEROID06-646</name>
</gene>
<dbReference type="InterPro" id="IPR037294">
    <property type="entry name" value="ABC_BtuC-like"/>
</dbReference>
<keyword evidence="6 8" id="KW-1133">Transmembrane helix</keyword>
<evidence type="ECO:0000313" key="9">
    <source>
        <dbReference type="EMBL" id="VAW27299.1"/>
    </source>
</evidence>
<dbReference type="PANTHER" id="PTHR30472:SF41">
    <property type="entry name" value="TRANSPORT SYSTEM PERMEASE PROTEIN"/>
    <property type="match status" value="1"/>
</dbReference>
<dbReference type="InterPro" id="IPR000522">
    <property type="entry name" value="ABC_transptr_permease_BtuC"/>
</dbReference>
<comment type="similarity">
    <text evidence="2">Belongs to the binding-protein-dependent transport system permease family. FecCD subfamily.</text>
</comment>
<dbReference type="PANTHER" id="PTHR30472">
    <property type="entry name" value="FERRIC ENTEROBACTIN TRANSPORT SYSTEM PERMEASE PROTEIN"/>
    <property type="match status" value="1"/>
</dbReference>
<feature type="non-terminal residue" evidence="9">
    <location>
        <position position="1"/>
    </location>
</feature>
<dbReference type="GO" id="GO:0022857">
    <property type="term" value="F:transmembrane transporter activity"/>
    <property type="evidence" value="ECO:0007669"/>
    <property type="project" value="InterPro"/>
</dbReference>
<feature type="transmembrane region" description="Helical" evidence="8">
    <location>
        <begin position="44"/>
        <end position="64"/>
    </location>
</feature>
<keyword evidence="7 8" id="KW-0472">Membrane</keyword>
<feature type="transmembrane region" description="Helical" evidence="8">
    <location>
        <begin position="149"/>
        <end position="167"/>
    </location>
</feature>
<dbReference type="SUPFAM" id="SSF81345">
    <property type="entry name" value="ABC transporter involved in vitamin B12 uptake, BtuC"/>
    <property type="match status" value="1"/>
</dbReference>
<feature type="transmembrane region" description="Helical" evidence="8">
    <location>
        <begin position="70"/>
        <end position="91"/>
    </location>
</feature>
<dbReference type="GO" id="GO:0033214">
    <property type="term" value="P:siderophore-iron import into cell"/>
    <property type="evidence" value="ECO:0007669"/>
    <property type="project" value="TreeGrafter"/>
</dbReference>
<organism evidence="9">
    <name type="scientific">hydrothermal vent metagenome</name>
    <dbReference type="NCBI Taxonomy" id="652676"/>
    <lineage>
        <taxon>unclassified sequences</taxon>
        <taxon>metagenomes</taxon>
        <taxon>ecological metagenomes</taxon>
    </lineage>
</organism>
<accession>A0A3B0URP6</accession>
<keyword evidence="3" id="KW-0813">Transport</keyword>